<reference evidence="2 3" key="1">
    <citation type="submission" date="2019-09" db="EMBL/GenBank/DDBJ databases">
        <title>Taxonomy of Antarctic Massilia spp.: description of Massilia rubra sp. nov., Massilia aquatica sp. nov., Massilia mucilaginosa sp. nov., Massilia frigida sp. nov. isolated from streams, lakes and regoliths.</title>
        <authorList>
            <person name="Holochova P."/>
            <person name="Sedlacek I."/>
            <person name="Kralova S."/>
            <person name="Maslanova I."/>
            <person name="Busse H.-J."/>
            <person name="Stankova E."/>
            <person name="Vrbovska V."/>
            <person name="Kovarovic V."/>
            <person name="Bartak M."/>
            <person name="Svec P."/>
            <person name="Pantucek R."/>
        </authorList>
    </citation>
    <scope>NUCLEOTIDE SEQUENCE [LARGE SCALE GENOMIC DNA]</scope>
    <source>
        <strain evidence="2 3">CCM 8693</strain>
    </source>
</reference>
<dbReference type="Proteomes" id="UP000819052">
    <property type="component" value="Unassembled WGS sequence"/>
</dbReference>
<feature type="region of interest" description="Disordered" evidence="1">
    <location>
        <begin position="351"/>
        <end position="427"/>
    </location>
</feature>
<comment type="caution">
    <text evidence="2">The sequence shown here is derived from an EMBL/GenBank/DDBJ whole genome shotgun (WGS) entry which is preliminary data.</text>
</comment>
<gene>
    <name evidence="2" type="ORF">F1609_02540</name>
</gene>
<feature type="compositionally biased region" description="Low complexity" evidence="1">
    <location>
        <begin position="213"/>
        <end position="236"/>
    </location>
</feature>
<feature type="compositionally biased region" description="Gly residues" evidence="1">
    <location>
        <begin position="271"/>
        <end position="291"/>
    </location>
</feature>
<organism evidence="2 3">
    <name type="scientific">Massilia aquatica</name>
    <dbReference type="NCBI Taxonomy" id="2609000"/>
    <lineage>
        <taxon>Bacteria</taxon>
        <taxon>Pseudomonadati</taxon>
        <taxon>Pseudomonadota</taxon>
        <taxon>Betaproteobacteria</taxon>
        <taxon>Burkholderiales</taxon>
        <taxon>Oxalobacteraceae</taxon>
        <taxon>Telluria group</taxon>
        <taxon>Massilia</taxon>
    </lineage>
</organism>
<protein>
    <submittedName>
        <fullName evidence="2">Collagen-like protein</fullName>
    </submittedName>
</protein>
<sequence>MQSSEPSKPFWERHLVAILAFIAAVFAVALALSDAASRLIVNQPPDTEIRITDPNTGTGPIALALATDGDGEVKDISYRWEVAGSGVIPKEVAGTNNSQVFLPTNRAGHFTVMVTVTDKGKKSRRRDAKFDITAEQAALAAGARPATPSTPAPVAQVPIAGAERMVLERPTTLKWAHSSVRDITTNGHALLIEADAIDKDLVIRAFAGPAAAGVQGASGQSGTNGGPQQAGSAGQPGREGAAGTPGKHAGVIRVTVNNPMVARLTIANHGQDGGDGGTGGSGGPGGAGGQGHSAQSGMFDCSSGPGYGGTGGDGGSGGAGGHGADGGNAGPVEVRLLAQADDTNLKVTAVGGAAGKPGMGGPGGAGGGGGQEGSASGLCRPAGRSGQSGRPGAMGPSGGPGKAGEDDNITAKLGERNLSGKGTVKLP</sequence>
<name>A0ABX0M632_9BURK</name>
<accession>A0ABX0M632</accession>
<feature type="compositionally biased region" description="Gly residues" evidence="1">
    <location>
        <begin position="352"/>
        <end position="372"/>
    </location>
</feature>
<feature type="region of interest" description="Disordered" evidence="1">
    <location>
        <begin position="267"/>
        <end position="330"/>
    </location>
</feature>
<keyword evidence="3" id="KW-1185">Reference proteome</keyword>
<evidence type="ECO:0000313" key="2">
    <source>
        <dbReference type="EMBL" id="NHZ39049.1"/>
    </source>
</evidence>
<evidence type="ECO:0000256" key="1">
    <source>
        <dbReference type="SAM" id="MobiDB-lite"/>
    </source>
</evidence>
<proteinExistence type="predicted"/>
<feature type="region of interest" description="Disordered" evidence="1">
    <location>
        <begin position="213"/>
        <end position="249"/>
    </location>
</feature>
<feature type="compositionally biased region" description="Low complexity" evidence="1">
    <location>
        <begin position="292"/>
        <end position="304"/>
    </location>
</feature>
<dbReference type="RefSeq" id="WP_167074318.1">
    <property type="nucleotide sequence ID" value="NZ_VVIW01000001.1"/>
</dbReference>
<evidence type="ECO:0000313" key="3">
    <source>
        <dbReference type="Proteomes" id="UP000819052"/>
    </source>
</evidence>
<dbReference type="EMBL" id="VVIW01000001">
    <property type="protein sequence ID" value="NHZ39049.1"/>
    <property type="molecule type" value="Genomic_DNA"/>
</dbReference>
<feature type="compositionally biased region" description="Gly residues" evidence="1">
    <location>
        <begin position="305"/>
        <end position="329"/>
    </location>
</feature>